<dbReference type="SMART" id="SM00345">
    <property type="entry name" value="HTH_GNTR"/>
    <property type="match status" value="1"/>
</dbReference>
<reference evidence="5 6" key="1">
    <citation type="submission" date="2021-01" db="EMBL/GenBank/DDBJ databases">
        <title>Whole genome shotgun sequence of Plantactinospora endophytica NBRC 110450.</title>
        <authorList>
            <person name="Komaki H."/>
            <person name="Tamura T."/>
        </authorList>
    </citation>
    <scope>NUCLEOTIDE SEQUENCE [LARGE SCALE GENOMIC DNA]</scope>
    <source>
        <strain evidence="5 6">NBRC 110450</strain>
    </source>
</reference>
<protein>
    <submittedName>
        <fullName evidence="5">GntR family transcriptional regulator</fullName>
    </submittedName>
</protein>
<dbReference type="PANTHER" id="PTHR38445">
    <property type="entry name" value="HTH-TYPE TRANSCRIPTIONAL REPRESSOR YTRA"/>
    <property type="match status" value="1"/>
</dbReference>
<keyword evidence="6" id="KW-1185">Reference proteome</keyword>
<evidence type="ECO:0000313" key="6">
    <source>
        <dbReference type="Proteomes" id="UP000646749"/>
    </source>
</evidence>
<dbReference type="PROSITE" id="PS50949">
    <property type="entry name" value="HTH_GNTR"/>
    <property type="match status" value="1"/>
</dbReference>
<keyword evidence="2" id="KW-0238">DNA-binding</keyword>
<dbReference type="Gene3D" id="1.10.10.10">
    <property type="entry name" value="Winged helix-like DNA-binding domain superfamily/Winged helix DNA-binding domain"/>
    <property type="match status" value="1"/>
</dbReference>
<gene>
    <name evidence="5" type="primary">ytrA_1</name>
    <name evidence="5" type="ORF">Pen02_13750</name>
</gene>
<feature type="domain" description="HTH gntR-type" evidence="4">
    <location>
        <begin position="11"/>
        <end position="79"/>
    </location>
</feature>
<evidence type="ECO:0000313" key="5">
    <source>
        <dbReference type="EMBL" id="GIG86439.1"/>
    </source>
</evidence>
<keyword evidence="1" id="KW-0805">Transcription regulation</keyword>
<dbReference type="InterPro" id="IPR000524">
    <property type="entry name" value="Tscrpt_reg_HTH_GntR"/>
</dbReference>
<dbReference type="Pfam" id="PF00392">
    <property type="entry name" value="GntR"/>
    <property type="match status" value="1"/>
</dbReference>
<dbReference type="Proteomes" id="UP000646749">
    <property type="component" value="Unassembled WGS sequence"/>
</dbReference>
<proteinExistence type="predicted"/>
<sequence length="122" mass="13227">MLFRVAPESGVPLAEQIAGSVRRAMSDGVLARGDRLPAARELAGTLDVNMHTVLRAYGALREEGLIELRRGRGAVVTGEIPHERARVIESVRELVMVARRAGVGLDEAVALVRQQYSREVSA</sequence>
<evidence type="ECO:0000259" key="4">
    <source>
        <dbReference type="PROSITE" id="PS50949"/>
    </source>
</evidence>
<name>A0ABQ4DVG0_9ACTN</name>
<dbReference type="CDD" id="cd07377">
    <property type="entry name" value="WHTH_GntR"/>
    <property type="match status" value="1"/>
</dbReference>
<comment type="caution">
    <text evidence="5">The sequence shown here is derived from an EMBL/GenBank/DDBJ whole genome shotgun (WGS) entry which is preliminary data.</text>
</comment>
<accession>A0ABQ4DVG0</accession>
<evidence type="ECO:0000256" key="2">
    <source>
        <dbReference type="ARBA" id="ARBA00023125"/>
    </source>
</evidence>
<evidence type="ECO:0000256" key="1">
    <source>
        <dbReference type="ARBA" id="ARBA00023015"/>
    </source>
</evidence>
<evidence type="ECO:0000256" key="3">
    <source>
        <dbReference type="ARBA" id="ARBA00023163"/>
    </source>
</evidence>
<dbReference type="InterPro" id="IPR036390">
    <property type="entry name" value="WH_DNA-bd_sf"/>
</dbReference>
<dbReference type="RefSeq" id="WP_203865060.1">
    <property type="nucleotide sequence ID" value="NZ_BONW01000004.1"/>
</dbReference>
<organism evidence="5 6">
    <name type="scientific">Plantactinospora endophytica</name>
    <dbReference type="NCBI Taxonomy" id="673535"/>
    <lineage>
        <taxon>Bacteria</taxon>
        <taxon>Bacillati</taxon>
        <taxon>Actinomycetota</taxon>
        <taxon>Actinomycetes</taxon>
        <taxon>Micromonosporales</taxon>
        <taxon>Micromonosporaceae</taxon>
        <taxon>Plantactinospora</taxon>
    </lineage>
</organism>
<keyword evidence="3" id="KW-0804">Transcription</keyword>
<dbReference type="EMBL" id="BONW01000004">
    <property type="protein sequence ID" value="GIG86439.1"/>
    <property type="molecule type" value="Genomic_DNA"/>
</dbReference>
<dbReference type="SUPFAM" id="SSF46785">
    <property type="entry name" value="Winged helix' DNA-binding domain"/>
    <property type="match status" value="1"/>
</dbReference>
<dbReference type="InterPro" id="IPR036388">
    <property type="entry name" value="WH-like_DNA-bd_sf"/>
</dbReference>
<dbReference type="PANTHER" id="PTHR38445:SF7">
    <property type="entry name" value="GNTR-FAMILY TRANSCRIPTIONAL REGULATOR"/>
    <property type="match status" value="1"/>
</dbReference>